<feature type="transmembrane region" description="Helical" evidence="7">
    <location>
        <begin position="39"/>
        <end position="60"/>
    </location>
</feature>
<dbReference type="CDD" id="cd06261">
    <property type="entry name" value="TM_PBP2"/>
    <property type="match status" value="1"/>
</dbReference>
<dbReference type="InterPro" id="IPR000515">
    <property type="entry name" value="MetI-like"/>
</dbReference>
<dbReference type="GO" id="GO:0005886">
    <property type="term" value="C:plasma membrane"/>
    <property type="evidence" value="ECO:0007669"/>
    <property type="project" value="UniProtKB-SubCell"/>
</dbReference>
<dbReference type="PANTHER" id="PTHR30151">
    <property type="entry name" value="ALKANE SULFONATE ABC TRANSPORTER-RELATED, MEMBRANE SUBUNIT"/>
    <property type="match status" value="1"/>
</dbReference>
<evidence type="ECO:0000313" key="10">
    <source>
        <dbReference type="EMBL" id="GGA09442.1"/>
    </source>
</evidence>
<feature type="transmembrane region" description="Helical" evidence="7">
    <location>
        <begin position="72"/>
        <end position="94"/>
    </location>
</feature>
<comment type="similarity">
    <text evidence="7">Belongs to the binding-protein-dependent transport system permease family.</text>
</comment>
<dbReference type="Pfam" id="PF00528">
    <property type="entry name" value="BPD_transp_1"/>
    <property type="match status" value="1"/>
</dbReference>
<evidence type="ECO:0000256" key="5">
    <source>
        <dbReference type="ARBA" id="ARBA00022989"/>
    </source>
</evidence>
<feature type="region of interest" description="Disordered" evidence="8">
    <location>
        <begin position="1"/>
        <end position="23"/>
    </location>
</feature>
<gene>
    <name evidence="10" type="ORF">GCM10011333_10250</name>
</gene>
<evidence type="ECO:0000256" key="1">
    <source>
        <dbReference type="ARBA" id="ARBA00004651"/>
    </source>
</evidence>
<comment type="subcellular location">
    <subcellularLocation>
        <location evidence="1 7">Cell membrane</location>
        <topology evidence="1 7">Multi-pass membrane protein</topology>
    </subcellularLocation>
</comment>
<evidence type="ECO:0000313" key="11">
    <source>
        <dbReference type="Proteomes" id="UP000616114"/>
    </source>
</evidence>
<keyword evidence="11" id="KW-1185">Reference proteome</keyword>
<evidence type="ECO:0000256" key="6">
    <source>
        <dbReference type="ARBA" id="ARBA00023136"/>
    </source>
</evidence>
<evidence type="ECO:0000256" key="2">
    <source>
        <dbReference type="ARBA" id="ARBA00022448"/>
    </source>
</evidence>
<keyword evidence="6 7" id="KW-0472">Membrane</keyword>
<organism evidence="10 11">
    <name type="scientific">Sediminivirga luteola</name>
    <dbReference type="NCBI Taxonomy" id="1774748"/>
    <lineage>
        <taxon>Bacteria</taxon>
        <taxon>Bacillati</taxon>
        <taxon>Actinomycetota</taxon>
        <taxon>Actinomycetes</taxon>
        <taxon>Micrococcales</taxon>
        <taxon>Brevibacteriaceae</taxon>
        <taxon>Sediminivirga</taxon>
    </lineage>
</organism>
<keyword evidence="3" id="KW-1003">Cell membrane</keyword>
<feature type="transmembrane region" description="Helical" evidence="7">
    <location>
        <begin position="255"/>
        <end position="276"/>
    </location>
</feature>
<dbReference type="EMBL" id="BMFY01000004">
    <property type="protein sequence ID" value="GGA09442.1"/>
    <property type="molecule type" value="Genomic_DNA"/>
</dbReference>
<reference evidence="10" key="2">
    <citation type="submission" date="2020-09" db="EMBL/GenBank/DDBJ databases">
        <authorList>
            <person name="Sun Q."/>
            <person name="Zhou Y."/>
        </authorList>
    </citation>
    <scope>NUCLEOTIDE SEQUENCE</scope>
    <source>
        <strain evidence="10">CGMCC 1.12785</strain>
    </source>
</reference>
<name>A0A8J2TWR5_9MICO</name>
<proteinExistence type="inferred from homology"/>
<sequence>MALTTPVSGREPRSAGGRRRKRSGLGRAGSFLNNLPQPIAVLLVVIVVLAFWQLIVAVGGVSEIILPPPLAVIEEIGVVAVQLATGGFLLGQLWLTIQEIVLGFLLASAVGFLLGLWIGQTRFGQRAVMPLFVVVEASPKIAFTPVFIAWFGFGISSKFLMAAFMSVFPVIINTAAGMSAASEDEVKLFRSMRASSWDIFWKLRIMRALPFIFAGLKIAIVSAVTGAVAAEFIGGGVGFGEQVRVAASRIALDRVFALIFYLSILGLILFGAISWAQRKFAFWDVTSITRKKEKK</sequence>
<accession>A0A8J2TWR5</accession>
<keyword evidence="5 7" id="KW-1133">Transmembrane helix</keyword>
<dbReference type="PROSITE" id="PS50928">
    <property type="entry name" value="ABC_TM1"/>
    <property type="match status" value="1"/>
</dbReference>
<feature type="transmembrane region" description="Helical" evidence="7">
    <location>
        <begin position="100"/>
        <end position="119"/>
    </location>
</feature>
<dbReference type="Proteomes" id="UP000616114">
    <property type="component" value="Unassembled WGS sequence"/>
</dbReference>
<protein>
    <submittedName>
        <fullName evidence="10">ABC transporter permease</fullName>
    </submittedName>
</protein>
<dbReference type="Gene3D" id="1.10.3720.10">
    <property type="entry name" value="MetI-like"/>
    <property type="match status" value="1"/>
</dbReference>
<dbReference type="AlphaFoldDB" id="A0A8J2TWR5"/>
<dbReference type="RefSeq" id="WP_188549867.1">
    <property type="nucleotide sequence ID" value="NZ_BMFY01000004.1"/>
</dbReference>
<feature type="transmembrane region" description="Helical" evidence="7">
    <location>
        <begin position="211"/>
        <end position="235"/>
    </location>
</feature>
<evidence type="ECO:0000256" key="4">
    <source>
        <dbReference type="ARBA" id="ARBA00022692"/>
    </source>
</evidence>
<feature type="transmembrane region" description="Helical" evidence="7">
    <location>
        <begin position="159"/>
        <end position="181"/>
    </location>
</feature>
<dbReference type="SUPFAM" id="SSF161098">
    <property type="entry name" value="MetI-like"/>
    <property type="match status" value="1"/>
</dbReference>
<dbReference type="InterPro" id="IPR035906">
    <property type="entry name" value="MetI-like_sf"/>
</dbReference>
<keyword evidence="4 7" id="KW-0812">Transmembrane</keyword>
<feature type="domain" description="ABC transmembrane type-1" evidence="9">
    <location>
        <begin position="93"/>
        <end position="271"/>
    </location>
</feature>
<evidence type="ECO:0000256" key="7">
    <source>
        <dbReference type="RuleBase" id="RU363032"/>
    </source>
</evidence>
<keyword evidence="2 7" id="KW-0813">Transport</keyword>
<evidence type="ECO:0000256" key="8">
    <source>
        <dbReference type="SAM" id="MobiDB-lite"/>
    </source>
</evidence>
<comment type="caution">
    <text evidence="10">The sequence shown here is derived from an EMBL/GenBank/DDBJ whole genome shotgun (WGS) entry which is preliminary data.</text>
</comment>
<reference evidence="10" key="1">
    <citation type="journal article" date="2014" name="Int. J. Syst. Evol. Microbiol.">
        <title>Complete genome sequence of Corynebacterium casei LMG S-19264T (=DSM 44701T), isolated from a smear-ripened cheese.</title>
        <authorList>
            <consortium name="US DOE Joint Genome Institute (JGI-PGF)"/>
            <person name="Walter F."/>
            <person name="Albersmeier A."/>
            <person name="Kalinowski J."/>
            <person name="Ruckert C."/>
        </authorList>
    </citation>
    <scope>NUCLEOTIDE SEQUENCE</scope>
    <source>
        <strain evidence="10">CGMCC 1.12785</strain>
    </source>
</reference>
<evidence type="ECO:0000256" key="3">
    <source>
        <dbReference type="ARBA" id="ARBA00022475"/>
    </source>
</evidence>
<feature type="transmembrane region" description="Helical" evidence="7">
    <location>
        <begin position="131"/>
        <end position="153"/>
    </location>
</feature>
<dbReference type="PANTHER" id="PTHR30151:SF20">
    <property type="entry name" value="ABC TRANSPORTER PERMEASE PROTEIN HI_0355-RELATED"/>
    <property type="match status" value="1"/>
</dbReference>
<evidence type="ECO:0000259" key="9">
    <source>
        <dbReference type="PROSITE" id="PS50928"/>
    </source>
</evidence>
<dbReference type="GO" id="GO:0055085">
    <property type="term" value="P:transmembrane transport"/>
    <property type="evidence" value="ECO:0007669"/>
    <property type="project" value="InterPro"/>
</dbReference>